<dbReference type="Pfam" id="PF06541">
    <property type="entry name" value="ABC_trans_CmpB"/>
    <property type="match status" value="1"/>
</dbReference>
<comment type="subcellular location">
    <subcellularLocation>
        <location evidence="1">Membrane</location>
        <topology evidence="1">Multi-pass membrane protein</topology>
    </subcellularLocation>
</comment>
<keyword evidence="3 5" id="KW-1133">Transmembrane helix</keyword>
<name>A0ABZ3IPQ3_9FIRM</name>
<accession>A0ABZ3IPQ3</accession>
<evidence type="ECO:0000313" key="7">
    <source>
        <dbReference type="Proteomes" id="UP000216752"/>
    </source>
</evidence>
<dbReference type="PANTHER" id="PTHR31746">
    <property type="entry name" value="TRANSMEMBRANE PROTEIN 229 FAMILY MEMBER"/>
    <property type="match status" value="1"/>
</dbReference>
<keyword evidence="7" id="KW-1185">Reference proteome</keyword>
<evidence type="ECO:0008006" key="8">
    <source>
        <dbReference type="Google" id="ProtNLM"/>
    </source>
</evidence>
<dbReference type="EMBL" id="CP155573">
    <property type="protein sequence ID" value="XFO67690.1"/>
    <property type="molecule type" value="Genomic_DNA"/>
</dbReference>
<keyword evidence="2 5" id="KW-0812">Transmembrane</keyword>
<proteinExistence type="predicted"/>
<dbReference type="Proteomes" id="UP000216752">
    <property type="component" value="Chromosome"/>
</dbReference>
<protein>
    <recommendedName>
        <fullName evidence="8">ABC-transporter type IV</fullName>
    </recommendedName>
</protein>
<dbReference type="InterPro" id="IPR010540">
    <property type="entry name" value="CmpB_TMEM229"/>
</dbReference>
<feature type="transmembrane region" description="Helical" evidence="5">
    <location>
        <begin position="6"/>
        <end position="26"/>
    </location>
</feature>
<reference evidence="6" key="1">
    <citation type="submission" date="2024-05" db="EMBL/GenBank/DDBJ databases">
        <title>Isolation and characterization of Sporomusa carbonis sp. nov., a carboxydotrophic hydrogenogen in the genus of Sporomusa isolated from a charcoal burning pile.</title>
        <authorList>
            <person name="Boeer T."/>
            <person name="Rosenbaum F."/>
            <person name="Eysell L."/>
            <person name="Mueller V."/>
            <person name="Daniel R."/>
            <person name="Poehlein A."/>
        </authorList>
    </citation>
    <scope>NUCLEOTIDE SEQUENCE [LARGE SCALE GENOMIC DNA]</scope>
    <source>
        <strain evidence="6">DSM 10669</strain>
    </source>
</reference>
<keyword evidence="4 5" id="KW-0472">Membrane</keyword>
<evidence type="ECO:0000256" key="2">
    <source>
        <dbReference type="ARBA" id="ARBA00022692"/>
    </source>
</evidence>
<evidence type="ECO:0000256" key="5">
    <source>
        <dbReference type="SAM" id="Phobius"/>
    </source>
</evidence>
<sequence length="136" mass="15956">MNMVHFVIYGIVGWCLEIIWTGAGSLLNGDVCLTAKTYLWMFPIYGLALLFEPLHDVIRIWPMWGRGIVWMLLYFAVEYLTGWILNVIIGTIPWDYSQDVFNIHGLIRLDYAPAWFVAGLLFEKIHDWLDQVRIYQ</sequence>
<dbReference type="RefSeq" id="WP_094607332.1">
    <property type="nucleotide sequence ID" value="NZ_CP155573.1"/>
</dbReference>
<feature type="transmembrane region" description="Helical" evidence="5">
    <location>
        <begin position="38"/>
        <end position="55"/>
    </location>
</feature>
<dbReference type="PANTHER" id="PTHR31746:SF2">
    <property type="entry name" value="TRANSMEMBRANE PROTEIN 229A"/>
    <property type="match status" value="1"/>
</dbReference>
<feature type="transmembrane region" description="Helical" evidence="5">
    <location>
        <begin position="67"/>
        <end position="89"/>
    </location>
</feature>
<evidence type="ECO:0000313" key="6">
    <source>
        <dbReference type="EMBL" id="XFO67690.1"/>
    </source>
</evidence>
<evidence type="ECO:0000256" key="4">
    <source>
        <dbReference type="ARBA" id="ARBA00023136"/>
    </source>
</evidence>
<evidence type="ECO:0000256" key="1">
    <source>
        <dbReference type="ARBA" id="ARBA00004141"/>
    </source>
</evidence>
<organism evidence="6 7">
    <name type="scientific">Sporomusa silvacetica DSM 10669</name>
    <dbReference type="NCBI Taxonomy" id="1123289"/>
    <lineage>
        <taxon>Bacteria</taxon>
        <taxon>Bacillati</taxon>
        <taxon>Bacillota</taxon>
        <taxon>Negativicutes</taxon>
        <taxon>Selenomonadales</taxon>
        <taxon>Sporomusaceae</taxon>
        <taxon>Sporomusa</taxon>
    </lineage>
</organism>
<evidence type="ECO:0000256" key="3">
    <source>
        <dbReference type="ARBA" id="ARBA00022989"/>
    </source>
</evidence>
<gene>
    <name evidence="6" type="ORF">SPSIL_039090</name>
</gene>